<evidence type="ECO:0000313" key="2">
    <source>
        <dbReference type="EMBL" id="OCH99301.1"/>
    </source>
</evidence>
<gene>
    <name evidence="2" type="ORF">A8135_08650</name>
    <name evidence="1" type="ORF">Ljam_0829</name>
</gene>
<dbReference type="STRING" id="455.Ljam_0829"/>
<dbReference type="EMBL" id="LYOZ01000002">
    <property type="protein sequence ID" value="OCH99301.1"/>
    <property type="molecule type" value="Genomic_DNA"/>
</dbReference>
<dbReference type="AlphaFoldDB" id="A0A0W0UP18"/>
<dbReference type="RefSeq" id="WP_058448865.1">
    <property type="nucleotide sequence ID" value="NZ_CAAAJF010000006.1"/>
</dbReference>
<sequence>MRDLSRIILFLLLVFFIPFSHGTAPDLKKLIKVTKENNPKCVVYYNYKNQLYCSSEPAKASEGDIKLISDEKQNIMFDDRLWQAAWGNKTDDIVTIEYIPANDDINNWNELITSQFAPGLQDKVSPLQFSAGIIQSIKQSGFNPEVTYYEKSPDRVIFEFRITEPANALQDELQMISKGKDGLYLLHYVIKKPDMGKAEREKWLQNLKNSGPKENSQ</sequence>
<dbReference type="Proteomes" id="UP000093336">
    <property type="component" value="Unassembled WGS sequence"/>
</dbReference>
<reference evidence="1 3" key="1">
    <citation type="submission" date="2015-11" db="EMBL/GenBank/DDBJ databases">
        <title>Genomic analysis of 38 Legionella species identifies large and diverse effector repertoires.</title>
        <authorList>
            <person name="Burstein D."/>
            <person name="Amaro F."/>
            <person name="Zusman T."/>
            <person name="Lifshitz Z."/>
            <person name="Cohen O."/>
            <person name="Gilbert J.A."/>
            <person name="Pupko T."/>
            <person name="Shuman H.A."/>
            <person name="Segal G."/>
        </authorList>
    </citation>
    <scope>NUCLEOTIDE SEQUENCE [LARGE SCALE GENOMIC DNA]</scope>
    <source>
        <strain evidence="1 3">JA-26-G1-E2</strain>
    </source>
</reference>
<reference evidence="2 4" key="2">
    <citation type="submission" date="2016-05" db="EMBL/GenBank/DDBJ databases">
        <authorList>
            <person name="Prochazka B."/>
            <person name="Indra A."/>
            <person name="Hasenberger P."/>
            <person name="Blaschitz M."/>
            <person name="Wagner L."/>
            <person name="Wewalka G."/>
            <person name="Sorschag S."/>
            <person name="Schmid D."/>
            <person name="Ruppitsch W."/>
        </authorList>
    </citation>
    <scope>NUCLEOTIDE SEQUENCE [LARGE SCALE GENOMIC DNA]</scope>
    <source>
        <strain evidence="2 4">974010_12</strain>
    </source>
</reference>
<dbReference type="OrthoDB" id="5646369at2"/>
<dbReference type="PATRIC" id="fig|455.5.peg.880"/>
<protein>
    <submittedName>
        <fullName evidence="1">Uncharacterized protein</fullName>
    </submittedName>
</protein>
<dbReference type="Proteomes" id="UP000054715">
    <property type="component" value="Unassembled WGS sequence"/>
</dbReference>
<evidence type="ECO:0000313" key="1">
    <source>
        <dbReference type="EMBL" id="KTD09479.1"/>
    </source>
</evidence>
<evidence type="ECO:0000313" key="3">
    <source>
        <dbReference type="Proteomes" id="UP000054715"/>
    </source>
</evidence>
<accession>A0A0W0UP18</accession>
<keyword evidence="4" id="KW-1185">Reference proteome</keyword>
<name>A0A0W0UP18_9GAMM</name>
<evidence type="ECO:0000313" key="4">
    <source>
        <dbReference type="Proteomes" id="UP000093336"/>
    </source>
</evidence>
<organism evidence="1 3">
    <name type="scientific">Legionella jamestowniensis</name>
    <dbReference type="NCBI Taxonomy" id="455"/>
    <lineage>
        <taxon>Bacteria</taxon>
        <taxon>Pseudomonadati</taxon>
        <taxon>Pseudomonadota</taxon>
        <taxon>Gammaproteobacteria</taxon>
        <taxon>Legionellales</taxon>
        <taxon>Legionellaceae</taxon>
        <taxon>Legionella</taxon>
    </lineage>
</organism>
<dbReference type="EMBL" id="LNYG01000012">
    <property type="protein sequence ID" value="KTD09479.1"/>
    <property type="molecule type" value="Genomic_DNA"/>
</dbReference>
<proteinExistence type="predicted"/>
<comment type="caution">
    <text evidence="1">The sequence shown here is derived from an EMBL/GenBank/DDBJ whole genome shotgun (WGS) entry which is preliminary data.</text>
</comment>